<comment type="caution">
    <text evidence="14">The sequence shown here is derived from an EMBL/GenBank/DDBJ whole genome shotgun (WGS) entry which is preliminary data.</text>
</comment>
<name>A0A955LH30_UNCKA</name>
<keyword evidence="4 10" id="KW-1003">Cell membrane</keyword>
<evidence type="ECO:0000256" key="8">
    <source>
        <dbReference type="ARBA" id="ARBA00023136"/>
    </source>
</evidence>
<evidence type="ECO:0000256" key="9">
    <source>
        <dbReference type="ARBA" id="ARBA00023306"/>
    </source>
</evidence>
<dbReference type="EMBL" id="JAGQKX010000068">
    <property type="protein sequence ID" value="MCA9390323.1"/>
    <property type="molecule type" value="Genomic_DNA"/>
</dbReference>
<evidence type="ECO:0000256" key="11">
    <source>
        <dbReference type="SAM" id="Phobius"/>
    </source>
</evidence>
<keyword evidence="8 10" id="KW-0472">Membrane</keyword>
<dbReference type="InterPro" id="IPR003838">
    <property type="entry name" value="ABC3_permease_C"/>
</dbReference>
<dbReference type="InterPro" id="IPR040690">
    <property type="entry name" value="FtsX_ECD"/>
</dbReference>
<dbReference type="Gene3D" id="3.30.70.3040">
    <property type="match status" value="1"/>
</dbReference>
<dbReference type="Proteomes" id="UP000701698">
    <property type="component" value="Unassembled WGS sequence"/>
</dbReference>
<evidence type="ECO:0000256" key="3">
    <source>
        <dbReference type="ARBA" id="ARBA00021907"/>
    </source>
</evidence>
<evidence type="ECO:0000256" key="1">
    <source>
        <dbReference type="ARBA" id="ARBA00004651"/>
    </source>
</evidence>
<evidence type="ECO:0000259" key="13">
    <source>
        <dbReference type="Pfam" id="PF18075"/>
    </source>
</evidence>
<dbReference type="PANTHER" id="PTHR47755">
    <property type="entry name" value="CELL DIVISION PROTEIN FTSX"/>
    <property type="match status" value="1"/>
</dbReference>
<evidence type="ECO:0000259" key="12">
    <source>
        <dbReference type="Pfam" id="PF02687"/>
    </source>
</evidence>
<feature type="transmembrane region" description="Helical" evidence="11">
    <location>
        <begin position="218"/>
        <end position="246"/>
    </location>
</feature>
<reference evidence="14" key="2">
    <citation type="journal article" date="2021" name="Microbiome">
        <title>Successional dynamics and alternative stable states in a saline activated sludge microbial community over 9 years.</title>
        <authorList>
            <person name="Wang Y."/>
            <person name="Ye J."/>
            <person name="Ju F."/>
            <person name="Liu L."/>
            <person name="Boyd J.A."/>
            <person name="Deng Y."/>
            <person name="Parks D.H."/>
            <person name="Jiang X."/>
            <person name="Yin X."/>
            <person name="Woodcroft B.J."/>
            <person name="Tyson G.W."/>
            <person name="Hugenholtz P."/>
            <person name="Polz M.F."/>
            <person name="Zhang T."/>
        </authorList>
    </citation>
    <scope>NUCLEOTIDE SEQUENCE</scope>
    <source>
        <strain evidence="14">HKST-UBA01</strain>
    </source>
</reference>
<feature type="transmembrane region" description="Helical" evidence="11">
    <location>
        <begin position="172"/>
        <end position="197"/>
    </location>
</feature>
<dbReference type="PANTHER" id="PTHR47755:SF1">
    <property type="entry name" value="CELL DIVISION PROTEIN FTSX"/>
    <property type="match status" value="1"/>
</dbReference>
<gene>
    <name evidence="14" type="ORF">KC571_02860</name>
</gene>
<organism evidence="14 15">
    <name type="scientific">candidate division WWE3 bacterium</name>
    <dbReference type="NCBI Taxonomy" id="2053526"/>
    <lineage>
        <taxon>Bacteria</taxon>
        <taxon>Katanobacteria</taxon>
    </lineage>
</organism>
<keyword evidence="6 11" id="KW-0812">Transmembrane</keyword>
<dbReference type="AlphaFoldDB" id="A0A955LH30"/>
<dbReference type="Pfam" id="PF18075">
    <property type="entry name" value="FtsX_ECD"/>
    <property type="match status" value="1"/>
</dbReference>
<dbReference type="PIRSF" id="PIRSF003097">
    <property type="entry name" value="FtsX"/>
    <property type="match status" value="1"/>
</dbReference>
<proteinExistence type="inferred from homology"/>
<evidence type="ECO:0000256" key="5">
    <source>
        <dbReference type="ARBA" id="ARBA00022618"/>
    </source>
</evidence>
<evidence type="ECO:0000313" key="14">
    <source>
        <dbReference type="EMBL" id="MCA9390323.1"/>
    </source>
</evidence>
<dbReference type="GO" id="GO:0005886">
    <property type="term" value="C:plasma membrane"/>
    <property type="evidence" value="ECO:0007669"/>
    <property type="project" value="UniProtKB-SubCell"/>
</dbReference>
<comment type="subcellular location">
    <subcellularLocation>
        <location evidence="1">Cell membrane</location>
        <topology evidence="1">Multi-pass membrane protein</topology>
    </subcellularLocation>
</comment>
<dbReference type="InterPro" id="IPR004513">
    <property type="entry name" value="FtsX"/>
</dbReference>
<evidence type="ECO:0000256" key="10">
    <source>
        <dbReference type="PIRNR" id="PIRNR003097"/>
    </source>
</evidence>
<keyword evidence="7 11" id="KW-1133">Transmembrane helix</keyword>
<feature type="transmembrane region" description="Helical" evidence="11">
    <location>
        <begin position="266"/>
        <end position="291"/>
    </location>
</feature>
<sequence length="296" mass="33541">MSIIATPARIIRNTLQHVRRNIWHAITAIMVMTLTLFIASLLALILYTSDQILLHLENKLEVTAFFTENTQEDYILSLQQEIEQTGKAEEVRYISQKEALEIYREQNADTPELLEFVTADILPASLSVSAKQLNDLDDLAQRLSDDERVERIIYQQDVVDSFRTWSLRIRTIGLILSGFLITVTILILLVVVSLNIADFGKEIEIMRLVGASSWYIRWPFILDGMLFGLIASVFSTIGMYILMPYFEEIVRQLVSGISLFPNQLLVTAYVFIGSLILGTILGVVGSAIAIYRHLKV</sequence>
<dbReference type="GO" id="GO:0051301">
    <property type="term" value="P:cell division"/>
    <property type="evidence" value="ECO:0007669"/>
    <property type="project" value="UniProtKB-KW"/>
</dbReference>
<evidence type="ECO:0000313" key="15">
    <source>
        <dbReference type="Proteomes" id="UP000701698"/>
    </source>
</evidence>
<evidence type="ECO:0000256" key="4">
    <source>
        <dbReference type="ARBA" id="ARBA00022475"/>
    </source>
</evidence>
<feature type="domain" description="FtsX extracellular" evidence="13">
    <location>
        <begin position="60"/>
        <end position="152"/>
    </location>
</feature>
<reference evidence="14" key="1">
    <citation type="submission" date="2020-04" db="EMBL/GenBank/DDBJ databases">
        <authorList>
            <person name="Zhang T."/>
        </authorList>
    </citation>
    <scope>NUCLEOTIDE SEQUENCE</scope>
    <source>
        <strain evidence="14">HKST-UBA01</strain>
    </source>
</reference>
<dbReference type="Pfam" id="PF02687">
    <property type="entry name" value="FtsX"/>
    <property type="match status" value="1"/>
</dbReference>
<evidence type="ECO:0000256" key="6">
    <source>
        <dbReference type="ARBA" id="ARBA00022692"/>
    </source>
</evidence>
<keyword evidence="9 10" id="KW-0131">Cell cycle</keyword>
<feature type="transmembrane region" description="Helical" evidence="11">
    <location>
        <begin position="21"/>
        <end position="47"/>
    </location>
</feature>
<comment type="similarity">
    <text evidence="2 10">Belongs to the ABC-4 integral membrane protein family. FtsX subfamily.</text>
</comment>
<accession>A0A955LH30</accession>
<evidence type="ECO:0000256" key="7">
    <source>
        <dbReference type="ARBA" id="ARBA00022989"/>
    </source>
</evidence>
<feature type="domain" description="ABC3 transporter permease C-terminal" evidence="12">
    <location>
        <begin position="175"/>
        <end position="295"/>
    </location>
</feature>
<evidence type="ECO:0000256" key="2">
    <source>
        <dbReference type="ARBA" id="ARBA00007379"/>
    </source>
</evidence>
<protein>
    <recommendedName>
        <fullName evidence="3 10">Cell division protein FtsX</fullName>
    </recommendedName>
</protein>
<keyword evidence="5 10" id="KW-0132">Cell division</keyword>